<keyword evidence="15" id="KW-1185">Reference proteome</keyword>
<reference evidence="14 15" key="1">
    <citation type="submission" date="2019-04" db="EMBL/GenBank/DDBJ databases">
        <title>Thalassotalea guangxiensis sp. nov., isolated from sediment of the coastal wetland.</title>
        <authorList>
            <person name="Zheng S."/>
            <person name="Zhang D."/>
        </authorList>
    </citation>
    <scope>NUCLEOTIDE SEQUENCE [LARGE SCALE GENOMIC DNA]</scope>
    <source>
        <strain evidence="14 15">ZS-4</strain>
    </source>
</reference>
<dbReference type="Pfam" id="PF00590">
    <property type="entry name" value="TP_methylase"/>
    <property type="match status" value="1"/>
</dbReference>
<dbReference type="GO" id="GO:0016829">
    <property type="term" value="F:lyase activity"/>
    <property type="evidence" value="ECO:0007669"/>
    <property type="project" value="UniProtKB-KW"/>
</dbReference>
<dbReference type="NCBIfam" id="NF004790">
    <property type="entry name" value="PRK06136.1"/>
    <property type="match status" value="1"/>
</dbReference>
<dbReference type="CDD" id="cd11642">
    <property type="entry name" value="SUMT"/>
    <property type="match status" value="1"/>
</dbReference>
<dbReference type="InterPro" id="IPR003043">
    <property type="entry name" value="Uropor_MeTrfase_CS"/>
</dbReference>
<accession>A0A4U1B4T9</accession>
<keyword evidence="5 14" id="KW-0808">Transferase</keyword>
<dbReference type="Proteomes" id="UP000307999">
    <property type="component" value="Unassembled WGS sequence"/>
</dbReference>
<dbReference type="GO" id="GO:0016491">
    <property type="term" value="F:oxidoreductase activity"/>
    <property type="evidence" value="ECO:0007669"/>
    <property type="project" value="UniProtKB-KW"/>
</dbReference>
<evidence type="ECO:0000256" key="6">
    <source>
        <dbReference type="ARBA" id="ARBA00022691"/>
    </source>
</evidence>
<dbReference type="PANTHER" id="PTHR45790">
    <property type="entry name" value="SIROHEME SYNTHASE-RELATED"/>
    <property type="match status" value="1"/>
</dbReference>
<evidence type="ECO:0000256" key="3">
    <source>
        <dbReference type="ARBA" id="ARBA00022573"/>
    </source>
</evidence>
<dbReference type="Gene3D" id="3.30.950.10">
    <property type="entry name" value="Methyltransferase, Cobalt-precorrin-4 Transmethylase, Domain 2"/>
    <property type="match status" value="1"/>
</dbReference>
<dbReference type="EMBL" id="SWDB01000028">
    <property type="protein sequence ID" value="TKB44519.1"/>
    <property type="molecule type" value="Genomic_DNA"/>
</dbReference>
<proteinExistence type="inferred from homology"/>
<dbReference type="EC" id="2.1.1.107" evidence="2"/>
<dbReference type="InterPro" id="IPR035996">
    <property type="entry name" value="4pyrrol_Methylase_sf"/>
</dbReference>
<evidence type="ECO:0000256" key="7">
    <source>
        <dbReference type="ARBA" id="ARBA00023002"/>
    </source>
</evidence>
<keyword evidence="10" id="KW-0511">Multifunctional enzyme</keyword>
<keyword evidence="7" id="KW-0560">Oxidoreductase</keyword>
<evidence type="ECO:0000256" key="8">
    <source>
        <dbReference type="ARBA" id="ARBA00023239"/>
    </source>
</evidence>
<dbReference type="GO" id="GO:0004851">
    <property type="term" value="F:uroporphyrin-III C-methyltransferase activity"/>
    <property type="evidence" value="ECO:0007669"/>
    <property type="project" value="UniProtKB-EC"/>
</dbReference>
<dbReference type="PROSITE" id="PS00839">
    <property type="entry name" value="SUMT_1"/>
    <property type="match status" value="1"/>
</dbReference>
<dbReference type="GO" id="GO:0019354">
    <property type="term" value="P:siroheme biosynthetic process"/>
    <property type="evidence" value="ECO:0007669"/>
    <property type="project" value="UniProtKB-UniPathway"/>
</dbReference>
<dbReference type="GO" id="GO:0009236">
    <property type="term" value="P:cobalamin biosynthetic process"/>
    <property type="evidence" value="ECO:0007669"/>
    <property type="project" value="UniProtKB-KW"/>
</dbReference>
<dbReference type="InterPro" id="IPR014776">
    <property type="entry name" value="4pyrrole_Mease_sub2"/>
</dbReference>
<dbReference type="UniPathway" id="UPA00262">
    <property type="reaction ID" value="UER00211"/>
</dbReference>
<keyword evidence="3" id="KW-0169">Cobalamin biosynthesis</keyword>
<dbReference type="AlphaFoldDB" id="A0A4U1B4T9"/>
<evidence type="ECO:0000313" key="14">
    <source>
        <dbReference type="EMBL" id="TKB44519.1"/>
    </source>
</evidence>
<comment type="caution">
    <text evidence="14">The sequence shown here is derived from an EMBL/GenBank/DDBJ whole genome shotgun (WGS) entry which is preliminary data.</text>
</comment>
<dbReference type="InterPro" id="IPR014777">
    <property type="entry name" value="4pyrrole_Mease_sub1"/>
</dbReference>
<dbReference type="InterPro" id="IPR006366">
    <property type="entry name" value="CobA/CysG_C"/>
</dbReference>
<dbReference type="InterPro" id="IPR050161">
    <property type="entry name" value="Siro_Cobalamin_biosynth"/>
</dbReference>
<dbReference type="Gene3D" id="3.40.1010.10">
    <property type="entry name" value="Cobalt-precorrin-4 Transmethylase, Domain 1"/>
    <property type="match status" value="1"/>
</dbReference>
<name>A0A4U1B4T9_9GAMM</name>
<keyword evidence="8" id="KW-0456">Lyase</keyword>
<keyword evidence="9" id="KW-0627">Porphyrin biosynthesis</keyword>
<dbReference type="OrthoDB" id="9815856at2"/>
<dbReference type="RefSeq" id="WP_136736301.1">
    <property type="nucleotide sequence ID" value="NZ_SWDB01000028.1"/>
</dbReference>
<comment type="pathway">
    <text evidence="12">Cofactor biosynthesis; adenosylcobalamin biosynthesis; precorrin-2 from uroporphyrinogen III: step 1/1.</text>
</comment>
<dbReference type="FunFam" id="3.30.950.10:FF:000001">
    <property type="entry name" value="Siroheme synthase"/>
    <property type="match status" value="1"/>
</dbReference>
<dbReference type="InterPro" id="IPR000878">
    <property type="entry name" value="4pyrrol_Mease"/>
</dbReference>
<evidence type="ECO:0000256" key="1">
    <source>
        <dbReference type="ARBA" id="ARBA00005879"/>
    </source>
</evidence>
<keyword evidence="6" id="KW-0949">S-adenosyl-L-methionine</keyword>
<keyword evidence="4 14" id="KW-0489">Methyltransferase</keyword>
<dbReference type="SUPFAM" id="SSF53790">
    <property type="entry name" value="Tetrapyrrole methylase"/>
    <property type="match status" value="1"/>
</dbReference>
<sequence length="274" mass="29693">MQLPASKSMFKPGEIALIGAGPGDAELLTIKALRFIQQADVVVYDRLVAKDILDLLPAGARRIYVGKELNRHSVPQDKINETLVTLARQQLKVVRLKGGDSFIFGRGSEELNYLFEHQLATHVIPGITAASGCTTYAGIPLTHRGIAHSCSFITGHFSKNGELILPWENYVDAGQTLVFYMGIKSSAIICEKLIAHGRAPHTPAAIIHSGTQNNQKVWRTNLSELPELIANEQIRSPSLLVIGDVVNAVAAGENGINDQRAYFAPPALGLRKTG</sequence>
<evidence type="ECO:0000256" key="12">
    <source>
        <dbReference type="ARBA" id="ARBA00060548"/>
    </source>
</evidence>
<dbReference type="FunFam" id="3.40.1010.10:FF:000001">
    <property type="entry name" value="Siroheme synthase"/>
    <property type="match status" value="1"/>
</dbReference>
<organism evidence="14 15">
    <name type="scientific">Thalassotalea mangrovi</name>
    <dbReference type="NCBI Taxonomy" id="2572245"/>
    <lineage>
        <taxon>Bacteria</taxon>
        <taxon>Pseudomonadati</taxon>
        <taxon>Pseudomonadota</taxon>
        <taxon>Gammaproteobacteria</taxon>
        <taxon>Alteromonadales</taxon>
        <taxon>Colwelliaceae</taxon>
        <taxon>Thalassotalea</taxon>
    </lineage>
</organism>
<feature type="domain" description="Tetrapyrrole methylase" evidence="13">
    <location>
        <begin position="15"/>
        <end position="225"/>
    </location>
</feature>
<evidence type="ECO:0000259" key="13">
    <source>
        <dbReference type="Pfam" id="PF00590"/>
    </source>
</evidence>
<gene>
    <name evidence="14" type="primary">cobA</name>
    <name evidence="14" type="ORF">E8M12_11555</name>
</gene>
<comment type="pathway">
    <text evidence="11">Porphyrin-containing compound metabolism; siroheme biosynthesis; precorrin-2 from uroporphyrinogen III: step 1/1.</text>
</comment>
<dbReference type="PANTHER" id="PTHR45790:SF1">
    <property type="entry name" value="SIROHEME SYNTHASE"/>
    <property type="match status" value="1"/>
</dbReference>
<evidence type="ECO:0000256" key="5">
    <source>
        <dbReference type="ARBA" id="ARBA00022679"/>
    </source>
</evidence>
<dbReference type="GO" id="GO:0032259">
    <property type="term" value="P:methylation"/>
    <property type="evidence" value="ECO:0007669"/>
    <property type="project" value="UniProtKB-KW"/>
</dbReference>
<protein>
    <recommendedName>
        <fullName evidence="2">uroporphyrinogen-III C-methyltransferase</fullName>
        <ecNumber evidence="2">2.1.1.107</ecNumber>
    </recommendedName>
</protein>
<evidence type="ECO:0000313" key="15">
    <source>
        <dbReference type="Proteomes" id="UP000307999"/>
    </source>
</evidence>
<evidence type="ECO:0000256" key="9">
    <source>
        <dbReference type="ARBA" id="ARBA00023244"/>
    </source>
</evidence>
<dbReference type="NCBIfam" id="TIGR01469">
    <property type="entry name" value="cobA_cysG_Cterm"/>
    <property type="match status" value="1"/>
</dbReference>
<evidence type="ECO:0000256" key="11">
    <source>
        <dbReference type="ARBA" id="ARBA00025705"/>
    </source>
</evidence>
<comment type="similarity">
    <text evidence="1">Belongs to the precorrin methyltransferase family.</text>
</comment>
<evidence type="ECO:0000256" key="4">
    <source>
        <dbReference type="ARBA" id="ARBA00022603"/>
    </source>
</evidence>
<evidence type="ECO:0000256" key="2">
    <source>
        <dbReference type="ARBA" id="ARBA00012162"/>
    </source>
</evidence>
<evidence type="ECO:0000256" key="10">
    <source>
        <dbReference type="ARBA" id="ARBA00023268"/>
    </source>
</evidence>